<dbReference type="InterPro" id="IPR050767">
    <property type="entry name" value="Sel1_AlgK"/>
</dbReference>
<keyword evidence="3" id="KW-1185">Reference proteome</keyword>
<sequence length="297" mass="31086">MRARLALALALLASPAPAAESTPPAADLAFGAYQRGDFVAARGEAEKRLAANPKDAAALTLIGRLYLDGQGVARDRAQAMQWFRRAADAGGRDAAYFFGAAALTGRDIAKDHALARAYLEKAQDHPAALELLGEASLENDGKEPDFARAIGYFRRAAQLDNSDAAYALALLYKTGRGAAADPAEAANWLRKASEAGHTAAMVEFAIMEFNGVGVTRDRADAVKLLRRAATAGNIVAQNRLARLLAEGLGVEKNHSEAMLWNSRAKAAGLVDDKLDALLAAATAAAQKPAPAAPAATK</sequence>
<organism evidence="2 3">
    <name type="scientific">Methylosinus sporium</name>
    <dbReference type="NCBI Taxonomy" id="428"/>
    <lineage>
        <taxon>Bacteria</taxon>
        <taxon>Pseudomonadati</taxon>
        <taxon>Pseudomonadota</taxon>
        <taxon>Alphaproteobacteria</taxon>
        <taxon>Hyphomicrobiales</taxon>
        <taxon>Methylocystaceae</taxon>
        <taxon>Methylosinus</taxon>
    </lineage>
</organism>
<evidence type="ECO:0000313" key="2">
    <source>
        <dbReference type="EMBL" id="PWB95897.1"/>
    </source>
</evidence>
<dbReference type="SMART" id="SM00671">
    <property type="entry name" value="SEL1"/>
    <property type="match status" value="6"/>
</dbReference>
<keyword evidence="1" id="KW-0732">Signal</keyword>
<feature type="signal peptide" evidence="1">
    <location>
        <begin position="1"/>
        <end position="18"/>
    </location>
</feature>
<dbReference type="EMBL" id="PUIV01000001">
    <property type="protein sequence ID" value="PWB95897.1"/>
    <property type="molecule type" value="Genomic_DNA"/>
</dbReference>
<dbReference type="RefSeq" id="WP_108915565.1">
    <property type="nucleotide sequence ID" value="NZ_BGJY01000001.1"/>
</dbReference>
<proteinExistence type="predicted"/>
<reference evidence="2 3" key="1">
    <citation type="journal article" date="2018" name="Appl. Microbiol. Biotechnol.">
        <title>Co-cultivation of the strictly anaerobic methanogen Methanosarcina barkeri with aerobic methanotrophs in an oxygen-limited membrane bioreactor.</title>
        <authorList>
            <person name="In 't Zandt M.H."/>
            <person name="van den Bosch T.J.M."/>
            <person name="Rijkers R."/>
            <person name="van Kessel M.A.H.J."/>
            <person name="Jetten M.S.M."/>
            <person name="Welte C.U."/>
        </authorList>
    </citation>
    <scope>NUCLEOTIDE SEQUENCE [LARGE SCALE GENOMIC DNA]</scope>
    <source>
        <strain evidence="2 3">DSM 17706</strain>
    </source>
</reference>
<dbReference type="Proteomes" id="UP000245137">
    <property type="component" value="Unassembled WGS sequence"/>
</dbReference>
<accession>A0A2U1SW97</accession>
<dbReference type="AlphaFoldDB" id="A0A2U1SW97"/>
<dbReference type="SUPFAM" id="SSF81901">
    <property type="entry name" value="HCP-like"/>
    <property type="match status" value="2"/>
</dbReference>
<dbReference type="PANTHER" id="PTHR11102:SF160">
    <property type="entry name" value="ERAD-ASSOCIATED E3 UBIQUITIN-PROTEIN LIGASE COMPONENT HRD3"/>
    <property type="match status" value="1"/>
</dbReference>
<dbReference type="InterPro" id="IPR006597">
    <property type="entry name" value="Sel1-like"/>
</dbReference>
<comment type="caution">
    <text evidence="2">The sequence shown here is derived from an EMBL/GenBank/DDBJ whole genome shotgun (WGS) entry which is preliminary data.</text>
</comment>
<feature type="chain" id="PRO_5015594840" evidence="1">
    <location>
        <begin position="19"/>
        <end position="297"/>
    </location>
</feature>
<dbReference type="Pfam" id="PF08238">
    <property type="entry name" value="Sel1"/>
    <property type="match status" value="6"/>
</dbReference>
<gene>
    <name evidence="2" type="ORF">C5689_02050</name>
</gene>
<protein>
    <submittedName>
        <fullName evidence="2">Sel1 repeat family protein</fullName>
    </submittedName>
</protein>
<dbReference type="OrthoDB" id="9816559at2"/>
<dbReference type="PANTHER" id="PTHR11102">
    <property type="entry name" value="SEL-1-LIKE PROTEIN"/>
    <property type="match status" value="1"/>
</dbReference>
<evidence type="ECO:0000256" key="1">
    <source>
        <dbReference type="SAM" id="SignalP"/>
    </source>
</evidence>
<name>A0A2U1SW97_METSR</name>
<evidence type="ECO:0000313" key="3">
    <source>
        <dbReference type="Proteomes" id="UP000245137"/>
    </source>
</evidence>
<dbReference type="InterPro" id="IPR011990">
    <property type="entry name" value="TPR-like_helical_dom_sf"/>
</dbReference>
<dbReference type="Gene3D" id="1.25.40.10">
    <property type="entry name" value="Tetratricopeptide repeat domain"/>
    <property type="match status" value="2"/>
</dbReference>